<evidence type="ECO:0000256" key="3">
    <source>
        <dbReference type="ARBA" id="ARBA00038054"/>
    </source>
</evidence>
<dbReference type="EMBL" id="QQWG01000026">
    <property type="protein sequence ID" value="RRG19102.1"/>
    <property type="molecule type" value="Genomic_DNA"/>
</dbReference>
<evidence type="ECO:0000256" key="2">
    <source>
        <dbReference type="ARBA" id="ARBA00022630"/>
    </source>
</evidence>
<keyword evidence="6" id="KW-1185">Reference proteome</keyword>
<comment type="cofactor">
    <cofactor evidence="1">
        <name>FMN</name>
        <dbReference type="ChEBI" id="CHEBI:58210"/>
    </cofactor>
</comment>
<dbReference type="PROSITE" id="PS51257">
    <property type="entry name" value="PROKAR_LIPOPROTEIN"/>
    <property type="match status" value="1"/>
</dbReference>
<dbReference type="PANTHER" id="PTHR43567">
    <property type="entry name" value="FLAVOREDOXIN-RELATED-RELATED"/>
    <property type="match status" value="1"/>
</dbReference>
<protein>
    <submittedName>
        <fullName evidence="5">Flavin reductase family protein</fullName>
    </submittedName>
</protein>
<dbReference type="InterPro" id="IPR012349">
    <property type="entry name" value="Split_barrel_FMN-bd"/>
</dbReference>
<dbReference type="Proteomes" id="UP000285794">
    <property type="component" value="Unassembled WGS sequence"/>
</dbReference>
<gene>
    <name evidence="5" type="ORF">DWB61_16745</name>
</gene>
<evidence type="ECO:0000313" key="6">
    <source>
        <dbReference type="Proteomes" id="UP000285794"/>
    </source>
</evidence>
<organism evidence="5 6">
    <name type="scientific">Ancylomarina euxinus</name>
    <dbReference type="NCBI Taxonomy" id="2283627"/>
    <lineage>
        <taxon>Bacteria</taxon>
        <taxon>Pseudomonadati</taxon>
        <taxon>Bacteroidota</taxon>
        <taxon>Bacteroidia</taxon>
        <taxon>Marinilabiliales</taxon>
        <taxon>Marinifilaceae</taxon>
        <taxon>Ancylomarina</taxon>
    </lineage>
</organism>
<feature type="domain" description="Flavin reductase like" evidence="4">
    <location>
        <begin position="11"/>
        <end position="158"/>
    </location>
</feature>
<dbReference type="InterPro" id="IPR002563">
    <property type="entry name" value="Flavin_Rdtase-like_dom"/>
</dbReference>
<evidence type="ECO:0000259" key="4">
    <source>
        <dbReference type="SMART" id="SM00903"/>
    </source>
</evidence>
<comment type="caution">
    <text evidence="5">The sequence shown here is derived from an EMBL/GenBank/DDBJ whole genome shotgun (WGS) entry which is preliminary data.</text>
</comment>
<dbReference type="GO" id="GO:0010181">
    <property type="term" value="F:FMN binding"/>
    <property type="evidence" value="ECO:0007669"/>
    <property type="project" value="InterPro"/>
</dbReference>
<sequence>MGKQNWKPGTMVYPLPAVMVSCGASKEDYNIITIAWTGTICTDPAMCYISIRPNRHSYEIIKKHGEFVINLTTKDLAYATDWCGVKSGKDFNKFEEMNLTPGKSKEIKAPIIEESPLSIECKLKQIVELGSHDMFIAEVVNVQADEKYIDTESGQFRLDKAQPIAYSHGHYYELGKLIGRFGYSVMKKKTKKKLTKNNSNK</sequence>
<dbReference type="GO" id="GO:0016646">
    <property type="term" value="F:oxidoreductase activity, acting on the CH-NH group of donors, NAD or NADP as acceptor"/>
    <property type="evidence" value="ECO:0007669"/>
    <property type="project" value="UniProtKB-ARBA"/>
</dbReference>
<dbReference type="RefSeq" id="WP_125032055.1">
    <property type="nucleotide sequence ID" value="NZ_JAPXVP010000023.1"/>
</dbReference>
<keyword evidence="2" id="KW-0285">Flavoprotein</keyword>
<dbReference type="AlphaFoldDB" id="A0A425XWT0"/>
<comment type="similarity">
    <text evidence="3">Belongs to the flavoredoxin family.</text>
</comment>
<evidence type="ECO:0000313" key="5">
    <source>
        <dbReference type="EMBL" id="RRG19102.1"/>
    </source>
</evidence>
<reference evidence="5 6" key="1">
    <citation type="submission" date="2018-07" db="EMBL/GenBank/DDBJ databases">
        <title>Draft genome sequence of Ancylomarina sp. M1P.</title>
        <authorList>
            <person name="Yadav S."/>
            <person name="Villanueva L."/>
            <person name="Damste J.S.S."/>
        </authorList>
    </citation>
    <scope>NUCLEOTIDE SEQUENCE [LARGE SCALE GENOMIC DNA]</scope>
    <source>
        <strain evidence="5 6">M1P</strain>
    </source>
</reference>
<evidence type="ECO:0000256" key="1">
    <source>
        <dbReference type="ARBA" id="ARBA00001917"/>
    </source>
</evidence>
<dbReference type="SUPFAM" id="SSF50475">
    <property type="entry name" value="FMN-binding split barrel"/>
    <property type="match status" value="1"/>
</dbReference>
<accession>A0A425XWT0</accession>
<proteinExistence type="inferred from homology"/>
<dbReference type="InterPro" id="IPR052174">
    <property type="entry name" value="Flavoredoxin"/>
</dbReference>
<name>A0A425XWT0_9BACT</name>
<dbReference type="OrthoDB" id="9794638at2"/>
<dbReference type="Gene3D" id="2.30.110.10">
    <property type="entry name" value="Electron Transport, Fmn-binding Protein, Chain A"/>
    <property type="match status" value="1"/>
</dbReference>
<dbReference type="SMART" id="SM00903">
    <property type="entry name" value="Flavin_Reduct"/>
    <property type="match status" value="1"/>
</dbReference>
<dbReference type="PANTHER" id="PTHR43567:SF1">
    <property type="entry name" value="FLAVOREDOXIN"/>
    <property type="match status" value="1"/>
</dbReference>
<dbReference type="Pfam" id="PF01613">
    <property type="entry name" value="Flavin_Reduct"/>
    <property type="match status" value="1"/>
</dbReference>